<name>A0A5E8H753_9LEPT</name>
<sequence>MNFQNVSSFFDRRFVFFFYKTWEWESRGQYILSMYRLNITKHS</sequence>
<reference evidence="1 2" key="1">
    <citation type="submission" date="2013-04" db="EMBL/GenBank/DDBJ databases">
        <authorList>
            <person name="Harkins D.M."/>
            <person name="Durkin A.S."/>
            <person name="Brinkac L.M."/>
            <person name="Haft D.H."/>
            <person name="Selengut J.D."/>
            <person name="Sanka R."/>
            <person name="DePew J."/>
            <person name="Purushe J."/>
            <person name="Hartskeerl R.A."/>
            <person name="Ahmed A."/>
            <person name="van der Linden H."/>
            <person name="Goris M.G.A."/>
            <person name="Vinetz J.M."/>
            <person name="Sutton G.G."/>
            <person name="Nierman W.C."/>
            <person name="Fouts D.E."/>
        </authorList>
    </citation>
    <scope>NUCLEOTIDE SEQUENCE [LARGE SCALE GENOMIC DNA]</scope>
    <source>
        <strain evidence="1 2">Sao Paulo</strain>
    </source>
</reference>
<dbReference type="STRING" id="1249483.LEP1GSC202_0023"/>
<comment type="caution">
    <text evidence="1">The sequence shown here is derived from an EMBL/GenBank/DDBJ whole genome shotgun (WGS) entry which is preliminary data.</text>
</comment>
<protein>
    <submittedName>
        <fullName evidence="1">Uncharacterized protein</fullName>
    </submittedName>
</protein>
<organism evidence="1 2">
    <name type="scientific">Leptospira yanagawae serovar Saopaulo str. Sao Paulo = ATCC 700523</name>
    <dbReference type="NCBI Taxonomy" id="1249483"/>
    <lineage>
        <taxon>Bacteria</taxon>
        <taxon>Pseudomonadati</taxon>
        <taxon>Spirochaetota</taxon>
        <taxon>Spirochaetia</taxon>
        <taxon>Leptospirales</taxon>
        <taxon>Leptospiraceae</taxon>
        <taxon>Leptospira</taxon>
    </lineage>
</organism>
<accession>A0A5E8H753</accession>
<gene>
    <name evidence="1" type="ORF">LEP1GSC202_0023</name>
</gene>
<dbReference type="EMBL" id="AOGX02000041">
    <property type="protein sequence ID" value="EOQ87241.1"/>
    <property type="molecule type" value="Genomic_DNA"/>
</dbReference>
<dbReference type="AlphaFoldDB" id="A0A5E8H753"/>
<evidence type="ECO:0000313" key="1">
    <source>
        <dbReference type="EMBL" id="EOQ87241.1"/>
    </source>
</evidence>
<dbReference type="Proteomes" id="UP000013996">
    <property type="component" value="Unassembled WGS sequence"/>
</dbReference>
<proteinExistence type="predicted"/>
<evidence type="ECO:0000313" key="2">
    <source>
        <dbReference type="Proteomes" id="UP000013996"/>
    </source>
</evidence>